<evidence type="ECO:0000256" key="2">
    <source>
        <dbReference type="ARBA" id="ARBA00006464"/>
    </source>
</evidence>
<dbReference type="GO" id="GO:0016780">
    <property type="term" value="F:phosphotransferase activity, for other substituted phosphate groups"/>
    <property type="evidence" value="ECO:0007669"/>
    <property type="project" value="TreeGrafter"/>
</dbReference>
<feature type="transmembrane region" description="Helical" evidence="7">
    <location>
        <begin position="20"/>
        <end position="40"/>
    </location>
</feature>
<evidence type="ECO:0000256" key="7">
    <source>
        <dbReference type="SAM" id="Phobius"/>
    </source>
</evidence>
<dbReference type="InterPro" id="IPR017475">
    <property type="entry name" value="EPS_sugar_tfrase"/>
</dbReference>
<dbReference type="PANTHER" id="PTHR30576:SF0">
    <property type="entry name" value="UNDECAPRENYL-PHOSPHATE N-ACETYLGALACTOSAMINYL 1-PHOSPHATE TRANSFERASE-RELATED"/>
    <property type="match status" value="1"/>
</dbReference>
<keyword evidence="6 7" id="KW-0472">Membrane</keyword>
<evidence type="ECO:0000313" key="9">
    <source>
        <dbReference type="EMBL" id="GGG99470.1"/>
    </source>
</evidence>
<sequence length="429" mass="50178">MYTYFDYTYLDINKPLATQWLFVLVIYFLLFGEIFQLYNISNSNDRFLVLKSIVLTAISTTLFYVFSPYITPSLPLNRLEILYFFFIISIPVLIWRFLYIAFLFSPKYFKNIIVIGSAVNSEALLKLIKRKKMHKVLAYVSNNKINGFENYFNTLDVDLLTLVENQPVSELIVSTKGFSEEEILDLNKHLIPLFKKGINIKSFEKYYEEITDSVPKEYLNNNFYQNINFSQNNDNRFYLFVNTIIDSIVSIVGLVLLLGILPIVFIGNLIGNRGPLFYFQDRVGKKGKTFKIVKLRSMVPNAEKNGAVWASKNDSRITLFGKFLRNTRLDEVPQFYNILKGDMNLIGPRPERPEFVKGLEEKIPFYGIRHVVRPGLTGWAQVNYPYASTVEDQETKLRYDLYYIKERNFFLDFKIIIKTITTVLFFRGQ</sequence>
<organism evidence="9 10">
    <name type="scientific">Polaribacter pacificus</name>
    <dbReference type="NCBI Taxonomy" id="1775173"/>
    <lineage>
        <taxon>Bacteria</taxon>
        <taxon>Pseudomonadati</taxon>
        <taxon>Bacteroidota</taxon>
        <taxon>Flavobacteriia</taxon>
        <taxon>Flavobacteriales</taxon>
        <taxon>Flavobacteriaceae</taxon>
    </lineage>
</organism>
<keyword evidence="4 7" id="KW-0812">Transmembrane</keyword>
<keyword evidence="10" id="KW-1185">Reference proteome</keyword>
<evidence type="ECO:0000256" key="4">
    <source>
        <dbReference type="ARBA" id="ARBA00022692"/>
    </source>
</evidence>
<comment type="similarity">
    <text evidence="2">Belongs to the bacterial sugar transferase family.</text>
</comment>
<reference evidence="9" key="2">
    <citation type="submission" date="2020-09" db="EMBL/GenBank/DDBJ databases">
        <authorList>
            <person name="Sun Q."/>
            <person name="Zhou Y."/>
        </authorList>
    </citation>
    <scope>NUCLEOTIDE SEQUENCE</scope>
    <source>
        <strain evidence="9">CGMCC 1.15763</strain>
    </source>
</reference>
<keyword evidence="5 7" id="KW-1133">Transmembrane helix</keyword>
<keyword evidence="3 9" id="KW-0808">Transferase</keyword>
<evidence type="ECO:0000256" key="5">
    <source>
        <dbReference type="ARBA" id="ARBA00022989"/>
    </source>
</evidence>
<dbReference type="Pfam" id="PF02397">
    <property type="entry name" value="Bac_transf"/>
    <property type="match status" value="1"/>
</dbReference>
<dbReference type="EMBL" id="BMJW01000002">
    <property type="protein sequence ID" value="GGG99470.1"/>
    <property type="molecule type" value="Genomic_DNA"/>
</dbReference>
<proteinExistence type="inferred from homology"/>
<reference evidence="9" key="1">
    <citation type="journal article" date="2014" name="Int. J. Syst. Evol. Microbiol.">
        <title>Complete genome sequence of Corynebacterium casei LMG S-19264T (=DSM 44701T), isolated from a smear-ripened cheese.</title>
        <authorList>
            <consortium name="US DOE Joint Genome Institute (JGI-PGF)"/>
            <person name="Walter F."/>
            <person name="Albersmeier A."/>
            <person name="Kalinowski J."/>
            <person name="Ruckert C."/>
        </authorList>
    </citation>
    <scope>NUCLEOTIDE SEQUENCE</scope>
    <source>
        <strain evidence="9">CGMCC 1.15763</strain>
    </source>
</reference>
<accession>A0A917I0E9</accession>
<comment type="caution">
    <text evidence="9">The sequence shown here is derived from an EMBL/GenBank/DDBJ whole genome shotgun (WGS) entry which is preliminary data.</text>
</comment>
<dbReference type="AlphaFoldDB" id="A0A917I0E9"/>
<evidence type="ECO:0000259" key="8">
    <source>
        <dbReference type="Pfam" id="PF02397"/>
    </source>
</evidence>
<feature type="domain" description="Bacterial sugar transferase" evidence="8">
    <location>
        <begin position="244"/>
        <end position="424"/>
    </location>
</feature>
<name>A0A917I0E9_9FLAO</name>
<evidence type="ECO:0000256" key="3">
    <source>
        <dbReference type="ARBA" id="ARBA00022679"/>
    </source>
</evidence>
<dbReference type="PANTHER" id="PTHR30576">
    <property type="entry name" value="COLANIC BIOSYNTHESIS UDP-GLUCOSE LIPID CARRIER TRANSFERASE"/>
    <property type="match status" value="1"/>
</dbReference>
<feature type="transmembrane region" description="Helical" evidence="7">
    <location>
        <begin position="237"/>
        <end position="265"/>
    </location>
</feature>
<dbReference type="Proteomes" id="UP000633278">
    <property type="component" value="Unassembled WGS sequence"/>
</dbReference>
<protein>
    <submittedName>
        <fullName evidence="9">Sugar transferase</fullName>
    </submittedName>
</protein>
<comment type="subcellular location">
    <subcellularLocation>
        <location evidence="1">Membrane</location>
        <topology evidence="1">Multi-pass membrane protein</topology>
    </subcellularLocation>
</comment>
<dbReference type="NCBIfam" id="TIGR03025">
    <property type="entry name" value="EPS_sugtrans"/>
    <property type="match status" value="1"/>
</dbReference>
<feature type="transmembrane region" description="Helical" evidence="7">
    <location>
        <begin position="47"/>
        <end position="69"/>
    </location>
</feature>
<evidence type="ECO:0000256" key="1">
    <source>
        <dbReference type="ARBA" id="ARBA00004141"/>
    </source>
</evidence>
<dbReference type="InterPro" id="IPR003362">
    <property type="entry name" value="Bact_transf"/>
</dbReference>
<gene>
    <name evidence="9" type="ORF">GCM10011416_17230</name>
</gene>
<dbReference type="GO" id="GO:0016020">
    <property type="term" value="C:membrane"/>
    <property type="evidence" value="ECO:0007669"/>
    <property type="project" value="UniProtKB-SubCell"/>
</dbReference>
<evidence type="ECO:0000256" key="6">
    <source>
        <dbReference type="ARBA" id="ARBA00023136"/>
    </source>
</evidence>
<evidence type="ECO:0000313" key="10">
    <source>
        <dbReference type="Proteomes" id="UP000633278"/>
    </source>
</evidence>
<feature type="transmembrane region" description="Helical" evidence="7">
    <location>
        <begin position="81"/>
        <end position="104"/>
    </location>
</feature>